<dbReference type="AlphaFoldDB" id="A0A2P8QB27"/>
<name>A0A2P8QB27_9ACTN</name>
<dbReference type="EMBL" id="PYBJ01000005">
    <property type="protein sequence ID" value="PSM43414.1"/>
    <property type="molecule type" value="Genomic_DNA"/>
</dbReference>
<evidence type="ECO:0000313" key="3">
    <source>
        <dbReference type="Proteomes" id="UP000240429"/>
    </source>
</evidence>
<reference evidence="2 3" key="1">
    <citation type="submission" date="2018-03" db="EMBL/GenBank/DDBJ databases">
        <title>Streptomyces dioscori sp. nov., a novel endophytic actinobacterium isolated from bulbil of Dioscorea bulbifera L.</title>
        <authorList>
            <person name="Zhikuan W."/>
        </authorList>
    </citation>
    <scope>NUCLEOTIDE SEQUENCE [LARGE SCALE GENOMIC DNA]</scope>
    <source>
        <strain evidence="2 3">A217</strain>
    </source>
</reference>
<keyword evidence="1" id="KW-0732">Signal</keyword>
<comment type="caution">
    <text evidence="2">The sequence shown here is derived from an EMBL/GenBank/DDBJ whole genome shotgun (WGS) entry which is preliminary data.</text>
</comment>
<protein>
    <submittedName>
        <fullName evidence="2">RdlA protein</fullName>
    </submittedName>
</protein>
<gene>
    <name evidence="2" type="ORF">C6Y14_09800</name>
</gene>
<dbReference type="NCBIfam" id="NF041022">
    <property type="entry name" value="rodlin_AB"/>
    <property type="match status" value="1"/>
</dbReference>
<proteinExistence type="predicted"/>
<dbReference type="Pfam" id="PF25848">
    <property type="entry name" value="Rodlin"/>
    <property type="match status" value="1"/>
</dbReference>
<dbReference type="OrthoDB" id="4328869at2"/>
<evidence type="ECO:0000313" key="2">
    <source>
        <dbReference type="EMBL" id="PSM43414.1"/>
    </source>
</evidence>
<organism evidence="2 3">
    <name type="scientific">Streptomyces dioscori</name>
    <dbReference type="NCBI Taxonomy" id="2109333"/>
    <lineage>
        <taxon>Bacteria</taxon>
        <taxon>Bacillati</taxon>
        <taxon>Actinomycetota</taxon>
        <taxon>Actinomycetes</taxon>
        <taxon>Kitasatosporales</taxon>
        <taxon>Streptomycetaceae</taxon>
        <taxon>Streptomyces</taxon>
        <taxon>Streptomyces aurantiacus group</taxon>
    </lineage>
</organism>
<dbReference type="Proteomes" id="UP000240429">
    <property type="component" value="Unassembled WGS sequence"/>
</dbReference>
<feature type="signal peptide" evidence="1">
    <location>
        <begin position="1"/>
        <end position="28"/>
    </location>
</feature>
<keyword evidence="3" id="KW-1185">Reference proteome</keyword>
<evidence type="ECO:0000256" key="1">
    <source>
        <dbReference type="SAM" id="SignalP"/>
    </source>
</evidence>
<accession>A0A2P8QB27</accession>
<dbReference type="InterPro" id="IPR047736">
    <property type="entry name" value="RdlA/B-like"/>
</dbReference>
<sequence>MLKKAMATAAVAASVVGISAAGAPQALAIGNDSGVTTANGNNAEQVYGNAKAEGDMSPQGQLVQGSLNKLCLGVPVKANLASLVGVLVPVTVLQDVPVLSAPQNQQCAENSTQAKGDEPISHVLDNIPVLSGNGASNS</sequence>
<feature type="chain" id="PRO_5015153455" evidence="1">
    <location>
        <begin position="29"/>
        <end position="138"/>
    </location>
</feature>
<dbReference type="RefSeq" id="WP_107016149.1">
    <property type="nucleotide sequence ID" value="NZ_KZ679040.1"/>
</dbReference>